<feature type="compositionally biased region" description="Acidic residues" evidence="1">
    <location>
        <begin position="96"/>
        <end position="113"/>
    </location>
</feature>
<organism evidence="2 3">
    <name type="scientific">Armillaria luteobubalina</name>
    <dbReference type="NCBI Taxonomy" id="153913"/>
    <lineage>
        <taxon>Eukaryota</taxon>
        <taxon>Fungi</taxon>
        <taxon>Dikarya</taxon>
        <taxon>Basidiomycota</taxon>
        <taxon>Agaricomycotina</taxon>
        <taxon>Agaricomycetes</taxon>
        <taxon>Agaricomycetidae</taxon>
        <taxon>Agaricales</taxon>
        <taxon>Marasmiineae</taxon>
        <taxon>Physalacriaceae</taxon>
        <taxon>Armillaria</taxon>
    </lineage>
</organism>
<feature type="compositionally biased region" description="Polar residues" evidence="1">
    <location>
        <begin position="179"/>
        <end position="196"/>
    </location>
</feature>
<feature type="compositionally biased region" description="Polar residues" evidence="1">
    <location>
        <begin position="145"/>
        <end position="164"/>
    </location>
</feature>
<evidence type="ECO:0000313" key="3">
    <source>
        <dbReference type="Proteomes" id="UP001175228"/>
    </source>
</evidence>
<sequence length="524" mass="57929">MGDETAGSTSSSSQRNSITNANMGSQSSRGPTSGPSGTQGTSQGTSTAPALKQNETALSHTSTPLKSPQNLKVASATPTAARPFPMSPPSQSVMLEQDELDLPPAIDSDDDELPSVSQLSQRLAYTQPSYTGLKGKYTGRIIESNIQTSFPSTPRRMQSSQRSPTKAPLTPLPRDIISICSTPASTPKNHSQTNGSQKRKQDDNDRSFTASEQPAKRHKIKAARRPTSHKHHDHWELDGNVVIRIKKTLFRVHRGVAKHSKWLSKRLEEEPDGFDGKDPVFDVEEDKKVTVKDFEALLDAMDTAITYFYNPPNFLTVASIFRASKALSFDRFLDWSTRYLEDMWPSSLCEVSLDPINYASDTVILAREWGLKSIRKRALYELVRLAGFGQDYDSDEESDHSSSAISSSDYRLLVRAREMLTSAWTTRIATATFGVEAKCVGGVEGCTAADPGLVASRHQEMVVASGLFETYLRDPVCGTEALMELDWGKAGYCEACVEQRRVVWGKARERMWEDLDMWLGLGKC</sequence>
<accession>A0AA39UZC4</accession>
<dbReference type="Proteomes" id="UP001175228">
    <property type="component" value="Unassembled WGS sequence"/>
</dbReference>
<feature type="compositionally biased region" description="Polar residues" evidence="1">
    <location>
        <begin position="14"/>
        <end position="23"/>
    </location>
</feature>
<evidence type="ECO:0000256" key="1">
    <source>
        <dbReference type="SAM" id="MobiDB-lite"/>
    </source>
</evidence>
<gene>
    <name evidence="2" type="ORF">EDD18DRAFT_1133834</name>
</gene>
<feature type="region of interest" description="Disordered" evidence="1">
    <location>
        <begin position="145"/>
        <end position="232"/>
    </location>
</feature>
<feature type="compositionally biased region" description="Polar residues" evidence="1">
    <location>
        <begin position="53"/>
        <end position="78"/>
    </location>
</feature>
<protein>
    <recommendedName>
        <fullName evidence="4">BTB domain-containing protein</fullName>
    </recommendedName>
</protein>
<dbReference type="AlphaFoldDB" id="A0AA39UZC4"/>
<evidence type="ECO:0008006" key="4">
    <source>
        <dbReference type="Google" id="ProtNLM"/>
    </source>
</evidence>
<feature type="compositionally biased region" description="Low complexity" evidence="1">
    <location>
        <begin position="24"/>
        <end position="47"/>
    </location>
</feature>
<proteinExistence type="predicted"/>
<evidence type="ECO:0000313" key="2">
    <source>
        <dbReference type="EMBL" id="KAK0504449.1"/>
    </source>
</evidence>
<comment type="caution">
    <text evidence="2">The sequence shown here is derived from an EMBL/GenBank/DDBJ whole genome shotgun (WGS) entry which is preliminary data.</text>
</comment>
<feature type="compositionally biased region" description="Basic residues" evidence="1">
    <location>
        <begin position="216"/>
        <end position="232"/>
    </location>
</feature>
<feature type="region of interest" description="Disordered" evidence="1">
    <location>
        <begin position="1"/>
        <end position="127"/>
    </location>
</feature>
<feature type="compositionally biased region" description="Polar residues" evidence="1">
    <location>
        <begin position="115"/>
        <end position="127"/>
    </location>
</feature>
<name>A0AA39UZC4_9AGAR</name>
<dbReference type="EMBL" id="JAUEPU010000003">
    <property type="protein sequence ID" value="KAK0504449.1"/>
    <property type="molecule type" value="Genomic_DNA"/>
</dbReference>
<keyword evidence="3" id="KW-1185">Reference proteome</keyword>
<reference evidence="2" key="1">
    <citation type="submission" date="2023-06" db="EMBL/GenBank/DDBJ databases">
        <authorList>
            <consortium name="Lawrence Berkeley National Laboratory"/>
            <person name="Ahrendt S."/>
            <person name="Sahu N."/>
            <person name="Indic B."/>
            <person name="Wong-Bajracharya J."/>
            <person name="Merenyi Z."/>
            <person name="Ke H.-M."/>
            <person name="Monk M."/>
            <person name="Kocsube S."/>
            <person name="Drula E."/>
            <person name="Lipzen A."/>
            <person name="Balint B."/>
            <person name="Henrissat B."/>
            <person name="Andreopoulos B."/>
            <person name="Martin F.M."/>
            <person name="Harder C.B."/>
            <person name="Rigling D."/>
            <person name="Ford K.L."/>
            <person name="Foster G.D."/>
            <person name="Pangilinan J."/>
            <person name="Papanicolaou A."/>
            <person name="Barry K."/>
            <person name="LaButti K."/>
            <person name="Viragh M."/>
            <person name="Koriabine M."/>
            <person name="Yan M."/>
            <person name="Riley R."/>
            <person name="Champramary S."/>
            <person name="Plett K.L."/>
            <person name="Tsai I.J."/>
            <person name="Slot J."/>
            <person name="Sipos G."/>
            <person name="Plett J."/>
            <person name="Nagy L.G."/>
            <person name="Grigoriev I.V."/>
        </authorList>
    </citation>
    <scope>NUCLEOTIDE SEQUENCE</scope>
    <source>
        <strain evidence="2">HWK02</strain>
    </source>
</reference>